<sequence length="30" mass="3299">VAGLEQELRMVPGEVLLVSPGSERMGRLQF</sequence>
<organism evidence="1 2">
    <name type="scientific">Elysia crispata</name>
    <name type="common">lettuce slug</name>
    <dbReference type="NCBI Taxonomy" id="231223"/>
    <lineage>
        <taxon>Eukaryota</taxon>
        <taxon>Metazoa</taxon>
        <taxon>Spiralia</taxon>
        <taxon>Lophotrochozoa</taxon>
        <taxon>Mollusca</taxon>
        <taxon>Gastropoda</taxon>
        <taxon>Heterobranchia</taxon>
        <taxon>Euthyneura</taxon>
        <taxon>Panpulmonata</taxon>
        <taxon>Sacoglossa</taxon>
        <taxon>Placobranchoidea</taxon>
        <taxon>Plakobranchidae</taxon>
        <taxon>Elysia</taxon>
    </lineage>
</organism>
<evidence type="ECO:0000313" key="2">
    <source>
        <dbReference type="Proteomes" id="UP001283361"/>
    </source>
</evidence>
<dbReference type="EMBL" id="JAWDGP010003677">
    <property type="protein sequence ID" value="KAK3771808.1"/>
    <property type="molecule type" value="Genomic_DNA"/>
</dbReference>
<evidence type="ECO:0000313" key="1">
    <source>
        <dbReference type="EMBL" id="KAK3771808.1"/>
    </source>
</evidence>
<gene>
    <name evidence="1" type="ORF">RRG08_000879</name>
</gene>
<reference evidence="1" key="1">
    <citation type="journal article" date="2023" name="G3 (Bethesda)">
        <title>A reference genome for the long-term kleptoplast-retaining sea slug Elysia crispata morphotype clarki.</title>
        <authorList>
            <person name="Eastman K.E."/>
            <person name="Pendleton A.L."/>
            <person name="Shaikh M.A."/>
            <person name="Suttiyut T."/>
            <person name="Ogas R."/>
            <person name="Tomko P."/>
            <person name="Gavelis G."/>
            <person name="Widhalm J.R."/>
            <person name="Wisecaver J.H."/>
        </authorList>
    </citation>
    <scope>NUCLEOTIDE SEQUENCE</scope>
    <source>
        <strain evidence="1">ECLA1</strain>
    </source>
</reference>
<proteinExistence type="predicted"/>
<dbReference type="AlphaFoldDB" id="A0AAE1DJL7"/>
<feature type="non-terminal residue" evidence="1">
    <location>
        <position position="1"/>
    </location>
</feature>
<comment type="caution">
    <text evidence="1">The sequence shown here is derived from an EMBL/GenBank/DDBJ whole genome shotgun (WGS) entry which is preliminary data.</text>
</comment>
<keyword evidence="2" id="KW-1185">Reference proteome</keyword>
<accession>A0AAE1DJL7</accession>
<name>A0AAE1DJL7_9GAST</name>
<protein>
    <submittedName>
        <fullName evidence="1">Uncharacterized protein</fullName>
    </submittedName>
</protein>
<dbReference type="Proteomes" id="UP001283361">
    <property type="component" value="Unassembled WGS sequence"/>
</dbReference>